<keyword evidence="4 14" id="KW-0813">Transport</keyword>
<evidence type="ECO:0000256" key="10">
    <source>
        <dbReference type="ARBA" id="ARBA00023128"/>
    </source>
</evidence>
<evidence type="ECO:0000313" key="16">
    <source>
        <dbReference type="Proteomes" id="UP001233999"/>
    </source>
</evidence>
<evidence type="ECO:0000256" key="8">
    <source>
        <dbReference type="ARBA" id="ARBA00022982"/>
    </source>
</evidence>
<keyword evidence="6 14" id="KW-0812">Transmembrane</keyword>
<dbReference type="PANTHER" id="PTHR12966:SF0">
    <property type="entry name" value="NADH DEHYDROGENASE [UBIQUINONE] 1 ALPHA SUBCOMPLEX SUBUNIT 13"/>
    <property type="match status" value="1"/>
</dbReference>
<keyword evidence="9 14" id="KW-1133">Transmembrane helix</keyword>
<evidence type="ECO:0000256" key="2">
    <source>
        <dbReference type="ARBA" id="ARBA00007312"/>
    </source>
</evidence>
<name>A0AAD7ZCR5_DIPPU</name>
<evidence type="ECO:0000256" key="6">
    <source>
        <dbReference type="ARBA" id="ARBA00022692"/>
    </source>
</evidence>
<gene>
    <name evidence="15" type="ORF">L9F63_024999</name>
</gene>
<evidence type="ECO:0000256" key="12">
    <source>
        <dbReference type="ARBA" id="ARBA00045908"/>
    </source>
</evidence>
<evidence type="ECO:0000256" key="11">
    <source>
        <dbReference type="ARBA" id="ARBA00023136"/>
    </source>
</evidence>
<evidence type="ECO:0000256" key="13">
    <source>
        <dbReference type="ARBA" id="ARBA00046797"/>
    </source>
</evidence>
<dbReference type="Proteomes" id="UP001233999">
    <property type="component" value="Unassembled WGS sequence"/>
</dbReference>
<keyword evidence="10 14" id="KW-0496">Mitochondrion</keyword>
<organism evidence="15 16">
    <name type="scientific">Diploptera punctata</name>
    <name type="common">Pacific beetle cockroach</name>
    <dbReference type="NCBI Taxonomy" id="6984"/>
    <lineage>
        <taxon>Eukaryota</taxon>
        <taxon>Metazoa</taxon>
        <taxon>Ecdysozoa</taxon>
        <taxon>Arthropoda</taxon>
        <taxon>Hexapoda</taxon>
        <taxon>Insecta</taxon>
        <taxon>Pterygota</taxon>
        <taxon>Neoptera</taxon>
        <taxon>Polyneoptera</taxon>
        <taxon>Dictyoptera</taxon>
        <taxon>Blattodea</taxon>
        <taxon>Blaberoidea</taxon>
        <taxon>Blaberidae</taxon>
        <taxon>Diplopterinae</taxon>
        <taxon>Diploptera</taxon>
    </lineage>
</organism>
<comment type="similarity">
    <text evidence="2 14">Belongs to the complex I NDUFA13 subunit family.</text>
</comment>
<keyword evidence="5 14" id="KW-0679">Respiratory chain</keyword>
<keyword evidence="7 14" id="KW-0999">Mitochondrion inner membrane</keyword>
<reference evidence="15" key="2">
    <citation type="submission" date="2023-05" db="EMBL/GenBank/DDBJ databases">
        <authorList>
            <person name="Fouks B."/>
        </authorList>
    </citation>
    <scope>NUCLEOTIDE SEQUENCE</scope>
    <source>
        <strain evidence="15">Stay&amp;Tobe</strain>
        <tissue evidence="15">Testes</tissue>
    </source>
</reference>
<dbReference type="PANTHER" id="PTHR12966">
    <property type="entry name" value="NADH DEHYDROGENASE UBIQUINONE 1 ALPHA SUBCOMPLEX SUBUNIT 13"/>
    <property type="match status" value="1"/>
</dbReference>
<accession>A0AAD7ZCR5</accession>
<dbReference type="AlphaFoldDB" id="A0AAD7ZCR5"/>
<dbReference type="InterPro" id="IPR009346">
    <property type="entry name" value="GRIM-19"/>
</dbReference>
<comment type="function">
    <text evidence="14">Complex I functions in the transfer of electrons from NADH to the respiratory chain. Accessory subunit of the mitochondrial membrane respiratory chain NADH dehydrogenase (Complex I), that is believed not to be involved in catalysis.</text>
</comment>
<sequence length="165" mass="19333">MRLFLLYEGNFLLHNMASNAKHQDMPPRGGYNPITFARIPARKYFSGSTIILGYFGMTAVASYIYYLTWKKVRQEDIEMRSGRIALHPLLVAERDRAFLKQVRRNRDEEAQLMANVPGWEVGTWYGEPVYKTIPQDTLVIPSIEEFYAHASDKELRKRVEIKFWI</sequence>
<evidence type="ECO:0000256" key="14">
    <source>
        <dbReference type="RuleBase" id="RU368034"/>
    </source>
</evidence>
<reference evidence="15" key="1">
    <citation type="journal article" date="2023" name="IScience">
        <title>Live-bearing cockroach genome reveals convergent evolutionary mechanisms linked to viviparity in insects and beyond.</title>
        <authorList>
            <person name="Fouks B."/>
            <person name="Harrison M.C."/>
            <person name="Mikhailova A.A."/>
            <person name="Marchal E."/>
            <person name="English S."/>
            <person name="Carruthers M."/>
            <person name="Jennings E.C."/>
            <person name="Chiamaka E.L."/>
            <person name="Frigard R.A."/>
            <person name="Pippel M."/>
            <person name="Attardo G.M."/>
            <person name="Benoit J.B."/>
            <person name="Bornberg-Bauer E."/>
            <person name="Tobe S.S."/>
        </authorList>
    </citation>
    <scope>NUCLEOTIDE SEQUENCE</scope>
    <source>
        <strain evidence="15">Stay&amp;Tobe</strain>
    </source>
</reference>
<keyword evidence="11 14" id="KW-0472">Membrane</keyword>
<feature type="transmembrane region" description="Helical" evidence="14">
    <location>
        <begin position="44"/>
        <end position="66"/>
    </location>
</feature>
<evidence type="ECO:0000256" key="1">
    <source>
        <dbReference type="ARBA" id="ARBA00004298"/>
    </source>
</evidence>
<dbReference type="GO" id="GO:0045271">
    <property type="term" value="C:respiratory chain complex I"/>
    <property type="evidence" value="ECO:0007669"/>
    <property type="project" value="UniProtKB-UniRule"/>
</dbReference>
<comment type="subcellular location">
    <subcellularLocation>
        <location evidence="1 14">Mitochondrion inner membrane</location>
        <topology evidence="1 14">Single-pass membrane protein</topology>
        <orientation evidence="1 14">Matrix side</orientation>
    </subcellularLocation>
</comment>
<evidence type="ECO:0000313" key="15">
    <source>
        <dbReference type="EMBL" id="KAJ9578139.1"/>
    </source>
</evidence>
<comment type="function">
    <text evidence="12">Accessory subunit of the mitochondrial membrane respiratory chain NADH dehydrogenase (Complex I), that is believed not to be involved in catalysis. Complex I functions in the transfer of electrons from NADH to the respiratory chain. The immediate electron acceptor for the enzyme is believed to be ubiquinone. Involved in the interferon/all-trans-retinoic acid (IFN/RA) induced cell death. This apoptotic activity is inhibited by interaction with viral IRF1. Prevents the transactivation of STAT3 target genes. May play a role in CARD15-mediated innate mucosal responses and serve to regulate intestinal epithelial cell responses to microbes.</text>
</comment>
<proteinExistence type="inferred from homology"/>
<evidence type="ECO:0000256" key="4">
    <source>
        <dbReference type="ARBA" id="ARBA00022448"/>
    </source>
</evidence>
<feature type="non-terminal residue" evidence="15">
    <location>
        <position position="165"/>
    </location>
</feature>
<evidence type="ECO:0000256" key="3">
    <source>
        <dbReference type="ARBA" id="ARBA00018192"/>
    </source>
</evidence>
<dbReference type="EMBL" id="JASPKZ010008955">
    <property type="protein sequence ID" value="KAJ9578139.1"/>
    <property type="molecule type" value="Genomic_DNA"/>
</dbReference>
<dbReference type="GO" id="GO:0005743">
    <property type="term" value="C:mitochondrial inner membrane"/>
    <property type="evidence" value="ECO:0007669"/>
    <property type="project" value="UniProtKB-SubCell"/>
</dbReference>
<keyword evidence="16" id="KW-1185">Reference proteome</keyword>
<evidence type="ECO:0000256" key="7">
    <source>
        <dbReference type="ARBA" id="ARBA00022792"/>
    </source>
</evidence>
<dbReference type="Pfam" id="PF06212">
    <property type="entry name" value="GRIM-19"/>
    <property type="match status" value="1"/>
</dbReference>
<evidence type="ECO:0000256" key="5">
    <source>
        <dbReference type="ARBA" id="ARBA00022660"/>
    </source>
</evidence>
<evidence type="ECO:0000256" key="9">
    <source>
        <dbReference type="ARBA" id="ARBA00022989"/>
    </source>
</evidence>
<comment type="subunit">
    <text evidence="13">Complex I is composed of 45 different subunits. Interacts with CARD15, but not with CARD4. Interacts with STAT3, but not with STAT1, STAT2 and STAT5A. Interacts with OLFM4.</text>
</comment>
<protein>
    <recommendedName>
        <fullName evidence="3 14">NADH dehydrogenase [ubiquinone] 1 alpha subcomplex subunit 13</fullName>
    </recommendedName>
</protein>
<keyword evidence="8 14" id="KW-0249">Electron transport</keyword>
<comment type="caution">
    <text evidence="15">The sequence shown here is derived from an EMBL/GenBank/DDBJ whole genome shotgun (WGS) entry which is preliminary data.</text>
</comment>